<comment type="caution">
    <text evidence="1">The sequence shown here is derived from an EMBL/GenBank/DDBJ whole genome shotgun (WGS) entry which is preliminary data.</text>
</comment>
<keyword evidence="2" id="KW-1185">Reference proteome</keyword>
<reference evidence="1 2" key="1">
    <citation type="submission" date="2021-02" db="EMBL/GenBank/DDBJ databases">
        <title>Variation within the Batrachochytrium salamandrivorans European outbreak.</title>
        <authorList>
            <person name="Kelly M."/>
            <person name="Pasmans F."/>
            <person name="Shea T.P."/>
            <person name="Munoz J.F."/>
            <person name="Carranza S."/>
            <person name="Cuomo C.A."/>
            <person name="Martel A."/>
        </authorList>
    </citation>
    <scope>NUCLEOTIDE SEQUENCE [LARGE SCALE GENOMIC DNA]</scope>
    <source>
        <strain evidence="1 2">AMFP18/2</strain>
    </source>
</reference>
<name>A0ABQ8EVE1_9FUNG</name>
<gene>
    <name evidence="1" type="ORF">BASA50_001433</name>
</gene>
<sequence>MDSHSALAACKMARVLLYVRQQADLAADLAADCPLSPTHITLQPASALPSVIPDMHDPHLPEQLLSYRKNRIYTQLPSVVSVELLPPSPKGKSGRPSQHLTRLAAHSRPTTVRIATRRVSIKGLLSGPLSKARLGMFNKGRCSKRVVLSQPVYPPFDELQFLDRHRSDLLDSPASASLLDSQTPMPENNICDDHCTSHYFVATDPDLAVTKEASPVCKHPIQPSSQTAASMIKSDSGSISPVTKLTRLYSETETDTALSSSLSLTIQDTDPAMGRVLALNSPPASIPMKIHTSSHCEMEISDSIGDVLSSRLQSSPSKTNNSRNVRTATNEICPVDLNQTHRADTDLDTIVQSNYIYMDQFSDLESSMEADTCLPLDSHTYEVYNATAVSGIPILDQHFSSLYNGAASSMNTDSDSEDVCSGMLIPDARDCTSLVNVHAGSRYSAATTFQFAVHRLH</sequence>
<proteinExistence type="predicted"/>
<protein>
    <submittedName>
        <fullName evidence="1">Uncharacterized protein</fullName>
    </submittedName>
</protein>
<evidence type="ECO:0000313" key="1">
    <source>
        <dbReference type="EMBL" id="KAH6587153.1"/>
    </source>
</evidence>
<evidence type="ECO:0000313" key="2">
    <source>
        <dbReference type="Proteomes" id="UP001648503"/>
    </source>
</evidence>
<accession>A0ABQ8EVE1</accession>
<organism evidence="1 2">
    <name type="scientific">Batrachochytrium salamandrivorans</name>
    <dbReference type="NCBI Taxonomy" id="1357716"/>
    <lineage>
        <taxon>Eukaryota</taxon>
        <taxon>Fungi</taxon>
        <taxon>Fungi incertae sedis</taxon>
        <taxon>Chytridiomycota</taxon>
        <taxon>Chytridiomycota incertae sedis</taxon>
        <taxon>Chytridiomycetes</taxon>
        <taxon>Rhizophydiales</taxon>
        <taxon>Rhizophydiales incertae sedis</taxon>
        <taxon>Batrachochytrium</taxon>
    </lineage>
</organism>
<dbReference type="Proteomes" id="UP001648503">
    <property type="component" value="Unassembled WGS sequence"/>
</dbReference>
<dbReference type="EMBL" id="JAFCIX010000568">
    <property type="protein sequence ID" value="KAH6587153.1"/>
    <property type="molecule type" value="Genomic_DNA"/>
</dbReference>